<feature type="compositionally biased region" description="Polar residues" evidence="2">
    <location>
        <begin position="415"/>
        <end position="428"/>
    </location>
</feature>
<keyword evidence="1" id="KW-0539">Nucleus</keyword>
<dbReference type="Gene3D" id="4.10.240.10">
    <property type="entry name" value="Zn(2)-C6 fungal-type DNA-binding domain"/>
    <property type="match status" value="1"/>
</dbReference>
<evidence type="ECO:0000256" key="2">
    <source>
        <dbReference type="SAM" id="MobiDB-lite"/>
    </source>
</evidence>
<dbReference type="OrthoDB" id="4150019at2759"/>
<feature type="region of interest" description="Disordered" evidence="2">
    <location>
        <begin position="40"/>
        <end position="134"/>
    </location>
</feature>
<dbReference type="InterPro" id="IPR001138">
    <property type="entry name" value="Zn2Cys6_DnaBD"/>
</dbReference>
<evidence type="ECO:0000313" key="4">
    <source>
        <dbReference type="EMBL" id="KAH7369029.1"/>
    </source>
</evidence>
<dbReference type="AlphaFoldDB" id="A0A8K0X7W2"/>
<organism evidence="4 5">
    <name type="scientific">Plectosphaerella cucumerina</name>
    <dbReference type="NCBI Taxonomy" id="40658"/>
    <lineage>
        <taxon>Eukaryota</taxon>
        <taxon>Fungi</taxon>
        <taxon>Dikarya</taxon>
        <taxon>Ascomycota</taxon>
        <taxon>Pezizomycotina</taxon>
        <taxon>Sordariomycetes</taxon>
        <taxon>Hypocreomycetidae</taxon>
        <taxon>Glomerellales</taxon>
        <taxon>Plectosphaerellaceae</taxon>
        <taxon>Plectosphaerella</taxon>
    </lineage>
</organism>
<reference evidence="4" key="1">
    <citation type="journal article" date="2021" name="Nat. Commun.">
        <title>Genetic determinants of endophytism in the Arabidopsis root mycobiome.</title>
        <authorList>
            <person name="Mesny F."/>
            <person name="Miyauchi S."/>
            <person name="Thiergart T."/>
            <person name="Pickel B."/>
            <person name="Atanasova L."/>
            <person name="Karlsson M."/>
            <person name="Huettel B."/>
            <person name="Barry K.W."/>
            <person name="Haridas S."/>
            <person name="Chen C."/>
            <person name="Bauer D."/>
            <person name="Andreopoulos W."/>
            <person name="Pangilinan J."/>
            <person name="LaButti K."/>
            <person name="Riley R."/>
            <person name="Lipzen A."/>
            <person name="Clum A."/>
            <person name="Drula E."/>
            <person name="Henrissat B."/>
            <person name="Kohler A."/>
            <person name="Grigoriev I.V."/>
            <person name="Martin F.M."/>
            <person name="Hacquard S."/>
        </authorList>
    </citation>
    <scope>NUCLEOTIDE SEQUENCE</scope>
    <source>
        <strain evidence="4">MPI-CAGE-AT-0016</strain>
    </source>
</reference>
<feature type="region of interest" description="Disordered" evidence="2">
    <location>
        <begin position="407"/>
        <end position="428"/>
    </location>
</feature>
<feature type="domain" description="Zn(2)-C6 fungal-type" evidence="3">
    <location>
        <begin position="143"/>
        <end position="177"/>
    </location>
</feature>
<dbReference type="GO" id="GO:0000981">
    <property type="term" value="F:DNA-binding transcription factor activity, RNA polymerase II-specific"/>
    <property type="evidence" value="ECO:0007669"/>
    <property type="project" value="InterPro"/>
</dbReference>
<comment type="caution">
    <text evidence="4">The sequence shown here is derived from an EMBL/GenBank/DDBJ whole genome shotgun (WGS) entry which is preliminary data.</text>
</comment>
<proteinExistence type="predicted"/>
<evidence type="ECO:0000313" key="5">
    <source>
        <dbReference type="Proteomes" id="UP000813385"/>
    </source>
</evidence>
<dbReference type="SUPFAM" id="SSF57701">
    <property type="entry name" value="Zn2/Cys6 DNA-binding domain"/>
    <property type="match status" value="1"/>
</dbReference>
<dbReference type="GO" id="GO:0008270">
    <property type="term" value="F:zinc ion binding"/>
    <property type="evidence" value="ECO:0007669"/>
    <property type="project" value="InterPro"/>
</dbReference>
<gene>
    <name evidence="4" type="ORF">B0T11DRAFT_69661</name>
</gene>
<feature type="region of interest" description="Disordered" evidence="2">
    <location>
        <begin position="177"/>
        <end position="246"/>
    </location>
</feature>
<keyword evidence="5" id="KW-1185">Reference proteome</keyword>
<dbReference type="EMBL" id="JAGPXD010000002">
    <property type="protein sequence ID" value="KAH7369029.1"/>
    <property type="molecule type" value="Genomic_DNA"/>
</dbReference>
<dbReference type="PROSITE" id="PS00463">
    <property type="entry name" value="ZN2_CY6_FUNGAL_1"/>
    <property type="match status" value="1"/>
</dbReference>
<evidence type="ECO:0000256" key="1">
    <source>
        <dbReference type="ARBA" id="ARBA00023242"/>
    </source>
</evidence>
<name>A0A8K0X7W2_9PEZI</name>
<accession>A0A8K0X7W2</accession>
<feature type="compositionally biased region" description="Polar residues" evidence="2">
    <location>
        <begin position="96"/>
        <end position="112"/>
    </location>
</feature>
<dbReference type="Pfam" id="PF00172">
    <property type="entry name" value="Zn_clus"/>
    <property type="match status" value="1"/>
</dbReference>
<sequence>MDGPVCAVNQGLGIWTDQAHLRPSPPEAVEHRTGFVMPYQYPLPPPPHTAGNAAGAVPPHAYLPEPNNPPPGHDHEQLAKDNASPRPLRDRKDAISQGQQKLRRSVSTNDASMSRRPESSPAHGAISTDKKRNKLGYHRTSVACVHCRRRKIRCIVETSDKAGSCINCVRLKRDCSFLSMDNPPVPDNRSKTSSRASTKPQVESASSSPAPPSAMTSAIGPPNPSFQGHVLAPSHQVPQLSSDSEIEPDMYGQNTKDLPNAGMASRPFDFGQQPLVNWAAADTSPASTPKSLDLNMPWRPYPSHDSPMTPSFSPYTPNAPLPSASWGAPAQDGPPRDDMVWGPYAPAHPRSTPFAGDGRNSPHASAMPRQLRQIERRTANAPGEGYASPPGVVIPGDVGVGPGMNQNLPHAAATLPSNDFGSWNPQHQFQYARPQPGVAGWGFPTNLGMPPSNHIPTTSEEDPTHQMGMYYAGR</sequence>
<protein>
    <recommendedName>
        <fullName evidence="3">Zn(2)-C6 fungal-type domain-containing protein</fullName>
    </recommendedName>
</protein>
<dbReference type="CDD" id="cd00067">
    <property type="entry name" value="GAL4"/>
    <property type="match status" value="1"/>
</dbReference>
<evidence type="ECO:0000259" key="3">
    <source>
        <dbReference type="PROSITE" id="PS50048"/>
    </source>
</evidence>
<dbReference type="SMART" id="SM00066">
    <property type="entry name" value="GAL4"/>
    <property type="match status" value="1"/>
</dbReference>
<dbReference type="PROSITE" id="PS50048">
    <property type="entry name" value="ZN2_CY6_FUNGAL_2"/>
    <property type="match status" value="1"/>
</dbReference>
<dbReference type="InterPro" id="IPR036864">
    <property type="entry name" value="Zn2-C6_fun-type_DNA-bd_sf"/>
</dbReference>
<dbReference type="Proteomes" id="UP000813385">
    <property type="component" value="Unassembled WGS sequence"/>
</dbReference>
<feature type="compositionally biased region" description="Polar residues" evidence="2">
    <location>
        <begin position="191"/>
        <end position="203"/>
    </location>
</feature>